<dbReference type="AlphaFoldDB" id="A0A1V4HHY1"/>
<dbReference type="Gene3D" id="3.60.21.10">
    <property type="match status" value="1"/>
</dbReference>
<organism evidence="2 3">
    <name type="scientific">Paenibacillus ferrarius</name>
    <dbReference type="NCBI Taxonomy" id="1469647"/>
    <lineage>
        <taxon>Bacteria</taxon>
        <taxon>Bacillati</taxon>
        <taxon>Bacillota</taxon>
        <taxon>Bacilli</taxon>
        <taxon>Bacillales</taxon>
        <taxon>Paenibacillaceae</taxon>
        <taxon>Paenibacillus</taxon>
    </lineage>
</organism>
<evidence type="ECO:0000313" key="2">
    <source>
        <dbReference type="EMBL" id="OPH56157.1"/>
    </source>
</evidence>
<proteinExistence type="predicted"/>
<dbReference type="GO" id="GO:0016787">
    <property type="term" value="F:hydrolase activity"/>
    <property type="evidence" value="ECO:0007669"/>
    <property type="project" value="UniProtKB-KW"/>
</dbReference>
<dbReference type="InterPro" id="IPR029052">
    <property type="entry name" value="Metallo-depent_PP-like"/>
</dbReference>
<name>A0A1V4HHY1_9BACL</name>
<evidence type="ECO:0000313" key="3">
    <source>
        <dbReference type="Proteomes" id="UP000190626"/>
    </source>
</evidence>
<accession>A0A1V4HHY1</accession>
<comment type="caution">
    <text evidence="2">The sequence shown here is derived from an EMBL/GenBank/DDBJ whole genome shotgun (WGS) entry which is preliminary data.</text>
</comment>
<dbReference type="OrthoDB" id="1645838at2"/>
<dbReference type="PANTHER" id="PTHR43143">
    <property type="entry name" value="METALLOPHOSPHOESTERASE, CALCINEURIN SUPERFAMILY"/>
    <property type="match status" value="1"/>
</dbReference>
<dbReference type="PANTHER" id="PTHR43143:SF1">
    <property type="entry name" value="SERINE_THREONINE-PROTEIN PHOSPHATASE CPPED1"/>
    <property type="match status" value="1"/>
</dbReference>
<dbReference type="SUPFAM" id="SSF56300">
    <property type="entry name" value="Metallo-dependent phosphatases"/>
    <property type="match status" value="1"/>
</dbReference>
<evidence type="ECO:0000259" key="1">
    <source>
        <dbReference type="Pfam" id="PF00149"/>
    </source>
</evidence>
<dbReference type="Pfam" id="PF00149">
    <property type="entry name" value="Metallophos"/>
    <property type="match status" value="1"/>
</dbReference>
<sequence>MSRRAFIRWLLAIGAALVGLSAFFSQKVKQAFLQEDHPAGSTITPEPAQAVAQTTAEPLPTGPLMSYFILSDLHVSVGDPSTGKKLKQALDDITHFDGPVDAIMLTGDLTDTGTERDYKELRTIVNEYKLPPVHGNMGNHDYYTIWINKANNWDQEAVPNGKSDATSREQFKKHFGYSQVYNDFTTKGHSILLLSQEAYVQEKPEVGEGAWYSDEQLAWFKERVKSLYKPGRPLFVMTHQPLPPSGTDGGTHQLIRAIQFREILKPYKNVFVFCGHRHQDFQNGTPHYVQETFHFFHNSSVGRTLNRAYQQEAKTKAQGMYVQVFADKVVVRGREFSNRTFLEEANWSINLQKAQA</sequence>
<reference evidence="3" key="1">
    <citation type="submission" date="2016-07" db="EMBL/GenBank/DDBJ databases">
        <authorList>
            <person name="Florea S."/>
            <person name="Webb J.S."/>
            <person name="Jaromczyk J."/>
            <person name="Schardl C.L."/>
        </authorList>
    </citation>
    <scope>NUCLEOTIDE SEQUENCE [LARGE SCALE GENOMIC DNA]</scope>
    <source>
        <strain evidence="3">CY1</strain>
    </source>
</reference>
<dbReference type="STRING" id="1469647.BC351_28720"/>
<feature type="domain" description="Calcineurin-like phosphoesterase" evidence="1">
    <location>
        <begin position="67"/>
        <end position="279"/>
    </location>
</feature>
<dbReference type="RefSeq" id="WP_079414383.1">
    <property type="nucleotide sequence ID" value="NZ_MBTG01000017.1"/>
</dbReference>
<dbReference type="Proteomes" id="UP000190626">
    <property type="component" value="Unassembled WGS sequence"/>
</dbReference>
<dbReference type="InterPro" id="IPR004843">
    <property type="entry name" value="Calcineurin-like_PHP"/>
</dbReference>
<gene>
    <name evidence="2" type="ORF">BC351_28720</name>
</gene>
<protein>
    <submittedName>
        <fullName evidence="2">Phosphohydrolase</fullName>
    </submittedName>
</protein>
<dbReference type="EMBL" id="MBTG01000017">
    <property type="protein sequence ID" value="OPH56157.1"/>
    <property type="molecule type" value="Genomic_DNA"/>
</dbReference>
<keyword evidence="3" id="KW-1185">Reference proteome</keyword>
<dbReference type="InterPro" id="IPR051918">
    <property type="entry name" value="STPP_CPPED1"/>
</dbReference>
<keyword evidence="2" id="KW-0378">Hydrolase</keyword>